<evidence type="ECO:0000313" key="1">
    <source>
        <dbReference type="EMBL" id="DAE11251.1"/>
    </source>
</evidence>
<proteinExistence type="predicted"/>
<protein>
    <submittedName>
        <fullName evidence="1">Uncharacterized protein</fullName>
    </submittedName>
</protein>
<organism evidence="1">
    <name type="scientific">Podoviridae sp. ctFbF42</name>
    <dbReference type="NCBI Taxonomy" id="2825233"/>
    <lineage>
        <taxon>Viruses</taxon>
        <taxon>Duplodnaviria</taxon>
        <taxon>Heunggongvirae</taxon>
        <taxon>Uroviricota</taxon>
        <taxon>Caudoviricetes</taxon>
    </lineage>
</organism>
<sequence length="84" mass="10006">MLRHNLHQLAIALDQLGNVFVSCLFCEKAWADETLSAHAWRWQEEGARKWPRRVIDAMLFWQDAHCRKAYENEKSRAQLPEVER</sequence>
<name>A0A8S5PXK9_9CAUD</name>
<dbReference type="EMBL" id="BK015529">
    <property type="protein sequence ID" value="DAE11251.1"/>
    <property type="molecule type" value="Genomic_DNA"/>
</dbReference>
<reference evidence="1" key="1">
    <citation type="journal article" date="2021" name="Proc. Natl. Acad. Sci. U.S.A.">
        <title>A Catalog of Tens of Thousands of Viruses from Human Metagenomes Reveals Hidden Associations with Chronic Diseases.</title>
        <authorList>
            <person name="Tisza M.J."/>
            <person name="Buck C.B."/>
        </authorList>
    </citation>
    <scope>NUCLEOTIDE SEQUENCE</scope>
    <source>
        <strain evidence="1">CtFbF42</strain>
    </source>
</reference>
<accession>A0A8S5PXK9</accession>